<feature type="domain" description="Glutamine amidotransferase type-2" evidence="10">
    <location>
        <begin position="2"/>
        <end position="218"/>
    </location>
</feature>
<dbReference type="NCBIfam" id="TIGR01536">
    <property type="entry name" value="asn_synth_AEB"/>
    <property type="match status" value="1"/>
</dbReference>
<dbReference type="InterPro" id="IPR006426">
    <property type="entry name" value="Asn_synth_AEB"/>
</dbReference>
<dbReference type="Pfam" id="PF00733">
    <property type="entry name" value="Asn_synthase"/>
    <property type="match status" value="1"/>
</dbReference>
<dbReference type="InterPro" id="IPR051786">
    <property type="entry name" value="ASN_synthetase/amidase"/>
</dbReference>
<evidence type="ECO:0000259" key="10">
    <source>
        <dbReference type="PROSITE" id="PS51278"/>
    </source>
</evidence>
<evidence type="ECO:0000313" key="11">
    <source>
        <dbReference type="EMBL" id="GAA4263219.1"/>
    </source>
</evidence>
<dbReference type="InterPro" id="IPR014729">
    <property type="entry name" value="Rossmann-like_a/b/a_fold"/>
</dbReference>
<evidence type="ECO:0000256" key="6">
    <source>
        <dbReference type="ARBA" id="ARBA00022888"/>
    </source>
</evidence>
<dbReference type="InterPro" id="IPR033738">
    <property type="entry name" value="AsnB_N"/>
</dbReference>
<dbReference type="Proteomes" id="UP001500620">
    <property type="component" value="Unassembled WGS sequence"/>
</dbReference>
<evidence type="ECO:0000256" key="3">
    <source>
        <dbReference type="ARBA" id="ARBA00012737"/>
    </source>
</evidence>
<keyword evidence="4" id="KW-0547">Nucleotide-binding</keyword>
<dbReference type="PANTHER" id="PTHR43284:SF1">
    <property type="entry name" value="ASPARAGINE SYNTHETASE"/>
    <property type="match status" value="1"/>
</dbReference>
<proteinExistence type="inferred from homology"/>
<dbReference type="EC" id="6.3.5.4" evidence="3"/>
<evidence type="ECO:0000256" key="7">
    <source>
        <dbReference type="ARBA" id="ARBA00022962"/>
    </source>
</evidence>
<protein>
    <recommendedName>
        <fullName evidence="3">asparagine synthase (glutamine-hydrolyzing)</fullName>
        <ecNumber evidence="3">6.3.5.4</ecNumber>
    </recommendedName>
</protein>
<dbReference type="CDD" id="cd00712">
    <property type="entry name" value="AsnB"/>
    <property type="match status" value="1"/>
</dbReference>
<dbReference type="Gene3D" id="3.60.20.10">
    <property type="entry name" value="Glutamine Phosphoribosylpyrophosphate, subunit 1, domain 1"/>
    <property type="match status" value="1"/>
</dbReference>
<evidence type="ECO:0000256" key="5">
    <source>
        <dbReference type="ARBA" id="ARBA00022840"/>
    </source>
</evidence>
<comment type="pathway">
    <text evidence="1">Amino-acid biosynthesis; L-asparagine biosynthesis; L-asparagine from L-aspartate (L-Gln route): step 1/1.</text>
</comment>
<keyword evidence="6" id="KW-0061">Asparagine biosynthesis</keyword>
<dbReference type="CDD" id="cd01991">
    <property type="entry name" value="Asn_synthase_B_C"/>
    <property type="match status" value="1"/>
</dbReference>
<evidence type="ECO:0000256" key="4">
    <source>
        <dbReference type="ARBA" id="ARBA00022741"/>
    </source>
</evidence>
<reference evidence="12" key="1">
    <citation type="journal article" date="2019" name="Int. J. Syst. Evol. Microbiol.">
        <title>The Global Catalogue of Microorganisms (GCM) 10K type strain sequencing project: providing services to taxonomists for standard genome sequencing and annotation.</title>
        <authorList>
            <consortium name="The Broad Institute Genomics Platform"/>
            <consortium name="The Broad Institute Genome Sequencing Center for Infectious Disease"/>
            <person name="Wu L."/>
            <person name="Ma J."/>
        </authorList>
    </citation>
    <scope>NUCLEOTIDE SEQUENCE [LARGE SCALE GENOMIC DNA]</scope>
    <source>
        <strain evidence="12">JCM 17441</strain>
    </source>
</reference>
<sequence>MCGFLMYTGDAIISAELLGAMERQLGLIDHRGPDDMALQRVSTGVAAGFKRLAIIDRQGSRQPLRYPPSGPEAGRWTLVYNGEIYNYEALRQELVREYGAEFATDGDSEVLAAAFHYWGVAALDRLRGMFAFAIWDETTETVYAARDPFGIKPLYYLETHGGLWLSSEKAPLLEHATPDLDPTALSLYLTMQYVPEPYTLHRGVSRLPAGGLLTRAFGGAASVRRYSRPSFRPDPAADEAAVVAELRAALRDSVRAHMRADVPVGAFLSSGIDSTAIVALAAEHHPRLQAFTAGFDTSTAFSEIETAERSARHLGVELFPTVVRPEQVMEALPRIIWHLGDPVADPSIVPLYFLAKTAAEHVTVVLSGEGADELAGGYTIYREPRSLAPVARLGAPLQRGLRALARALPEGMRGKSYLQRATTPIEQRYFGNARVLGDDEKARILRGQPGVGHSHVTAALYAEAAALDPVATMQHIDINTWLPGDILTKADRMSMAHSLELRVPFLDRRVFDVLSRLPDRLKVPARSRTTKYALRRAMDGIVPDFITERPKMGFPTPARRWLRTDLAEWAHHILSTSGAGHLLDLGYAHDLLKAHERGDADHARKLWIVLSFCLWHGIFVEGSIPAPRPEPRTRPMVTGVPAPARHDPAAELGRAGQGS</sequence>
<feature type="region of interest" description="Disordered" evidence="9">
    <location>
        <begin position="626"/>
        <end position="659"/>
    </location>
</feature>
<dbReference type="Gene3D" id="3.40.50.620">
    <property type="entry name" value="HUPs"/>
    <property type="match status" value="1"/>
</dbReference>
<dbReference type="SUPFAM" id="SSF56235">
    <property type="entry name" value="N-terminal nucleophile aminohydrolases (Ntn hydrolases)"/>
    <property type="match status" value="1"/>
</dbReference>
<keyword evidence="5" id="KW-0067">ATP-binding</keyword>
<dbReference type="EMBL" id="BAABAT010000063">
    <property type="protein sequence ID" value="GAA4263219.1"/>
    <property type="molecule type" value="Genomic_DNA"/>
</dbReference>
<comment type="catalytic activity">
    <reaction evidence="8">
        <text>L-aspartate + L-glutamine + ATP + H2O = L-asparagine + L-glutamate + AMP + diphosphate + H(+)</text>
        <dbReference type="Rhea" id="RHEA:12228"/>
        <dbReference type="ChEBI" id="CHEBI:15377"/>
        <dbReference type="ChEBI" id="CHEBI:15378"/>
        <dbReference type="ChEBI" id="CHEBI:29985"/>
        <dbReference type="ChEBI" id="CHEBI:29991"/>
        <dbReference type="ChEBI" id="CHEBI:30616"/>
        <dbReference type="ChEBI" id="CHEBI:33019"/>
        <dbReference type="ChEBI" id="CHEBI:58048"/>
        <dbReference type="ChEBI" id="CHEBI:58359"/>
        <dbReference type="ChEBI" id="CHEBI:456215"/>
        <dbReference type="EC" id="6.3.5.4"/>
    </reaction>
</comment>
<name>A0ABP8DTE7_9ACTN</name>
<evidence type="ECO:0000256" key="9">
    <source>
        <dbReference type="SAM" id="MobiDB-lite"/>
    </source>
</evidence>
<dbReference type="PIRSF" id="PIRSF001589">
    <property type="entry name" value="Asn_synthetase_glu-h"/>
    <property type="match status" value="1"/>
</dbReference>
<dbReference type="SUPFAM" id="SSF52402">
    <property type="entry name" value="Adenine nucleotide alpha hydrolases-like"/>
    <property type="match status" value="1"/>
</dbReference>
<accession>A0ABP8DTE7</accession>
<comment type="similarity">
    <text evidence="2">Belongs to the asparagine synthetase family.</text>
</comment>
<keyword evidence="6" id="KW-0028">Amino-acid biosynthesis</keyword>
<gene>
    <name evidence="11" type="primary">asnB_5</name>
    <name evidence="11" type="ORF">GCM10022255_105790</name>
</gene>
<evidence type="ECO:0000256" key="8">
    <source>
        <dbReference type="ARBA" id="ARBA00048741"/>
    </source>
</evidence>
<comment type="caution">
    <text evidence="11">The sequence shown here is derived from an EMBL/GenBank/DDBJ whole genome shotgun (WGS) entry which is preliminary data.</text>
</comment>
<evidence type="ECO:0000256" key="2">
    <source>
        <dbReference type="ARBA" id="ARBA00005752"/>
    </source>
</evidence>
<dbReference type="InterPro" id="IPR029055">
    <property type="entry name" value="Ntn_hydrolases_N"/>
</dbReference>
<keyword evidence="12" id="KW-1185">Reference proteome</keyword>
<dbReference type="PROSITE" id="PS51278">
    <property type="entry name" value="GATASE_TYPE_2"/>
    <property type="match status" value="1"/>
</dbReference>
<evidence type="ECO:0000313" key="12">
    <source>
        <dbReference type="Proteomes" id="UP001500620"/>
    </source>
</evidence>
<evidence type="ECO:0000256" key="1">
    <source>
        <dbReference type="ARBA" id="ARBA00005187"/>
    </source>
</evidence>
<organism evidence="11 12">
    <name type="scientific">Dactylosporangium darangshiense</name>
    <dbReference type="NCBI Taxonomy" id="579108"/>
    <lineage>
        <taxon>Bacteria</taxon>
        <taxon>Bacillati</taxon>
        <taxon>Actinomycetota</taxon>
        <taxon>Actinomycetes</taxon>
        <taxon>Micromonosporales</taxon>
        <taxon>Micromonosporaceae</taxon>
        <taxon>Dactylosporangium</taxon>
    </lineage>
</organism>
<dbReference type="PANTHER" id="PTHR43284">
    <property type="entry name" value="ASPARAGINE SYNTHETASE (GLUTAMINE-HYDROLYZING)"/>
    <property type="match status" value="1"/>
</dbReference>
<dbReference type="Pfam" id="PF13537">
    <property type="entry name" value="GATase_7"/>
    <property type="match status" value="1"/>
</dbReference>
<keyword evidence="7" id="KW-0315">Glutamine amidotransferase</keyword>
<dbReference type="InterPro" id="IPR017932">
    <property type="entry name" value="GATase_2_dom"/>
</dbReference>
<dbReference type="InterPro" id="IPR001962">
    <property type="entry name" value="Asn_synthase"/>
</dbReference>